<dbReference type="HOGENOM" id="CLU_1447991_0_0_1"/>
<dbReference type="GeneID" id="18921396"/>
<protein>
    <submittedName>
        <fullName evidence="2">Uncharacterized protein</fullName>
    </submittedName>
</protein>
<dbReference type="KEGG" id="mlr:MELLADRAFT_101572"/>
<accession>F4R6A2</accession>
<dbReference type="EMBL" id="GL883091">
    <property type="protein sequence ID" value="EGG11845.1"/>
    <property type="molecule type" value="Genomic_DNA"/>
</dbReference>
<gene>
    <name evidence="2" type="ORF">MELLADRAFT_101572</name>
</gene>
<name>F4R6A2_MELLP</name>
<organism evidence="3">
    <name type="scientific">Melampsora larici-populina (strain 98AG31 / pathotype 3-4-7)</name>
    <name type="common">Poplar leaf rust fungus</name>
    <dbReference type="NCBI Taxonomy" id="747676"/>
    <lineage>
        <taxon>Eukaryota</taxon>
        <taxon>Fungi</taxon>
        <taxon>Dikarya</taxon>
        <taxon>Basidiomycota</taxon>
        <taxon>Pucciniomycotina</taxon>
        <taxon>Pucciniomycetes</taxon>
        <taxon>Pucciniales</taxon>
        <taxon>Melampsoraceae</taxon>
        <taxon>Melampsora</taxon>
    </lineage>
</organism>
<feature type="region of interest" description="Disordered" evidence="1">
    <location>
        <begin position="88"/>
        <end position="107"/>
    </location>
</feature>
<sequence>MACFAIRWDTPVVHFTALAKATLKTIEAFRCPSCPQALTTTSNPLALCIPGLPPSLLIPGLPLFTPSGHHQLLLPCLSTARQNLPHPGPDAGPSFSTHNKVKGPAPQPEPYPALAMGTKGRPQTWGAPYWKPVVLLVLAHLVSECCPLETLQLIFWTVKVLNCQQFLLLFLTCLKIFLLLHKISYLP</sequence>
<evidence type="ECO:0000313" key="2">
    <source>
        <dbReference type="EMBL" id="EGG11845.1"/>
    </source>
</evidence>
<dbReference type="RefSeq" id="XP_007404220.1">
    <property type="nucleotide sequence ID" value="XM_007404158.1"/>
</dbReference>
<dbReference type="InParanoid" id="F4R6A2"/>
<keyword evidence="3" id="KW-1185">Reference proteome</keyword>
<proteinExistence type="predicted"/>
<dbReference type="Proteomes" id="UP000001072">
    <property type="component" value="Unassembled WGS sequence"/>
</dbReference>
<evidence type="ECO:0000313" key="3">
    <source>
        <dbReference type="Proteomes" id="UP000001072"/>
    </source>
</evidence>
<evidence type="ECO:0000256" key="1">
    <source>
        <dbReference type="SAM" id="MobiDB-lite"/>
    </source>
</evidence>
<dbReference type="VEuPathDB" id="FungiDB:MELLADRAFT_101572"/>
<reference evidence="3" key="1">
    <citation type="journal article" date="2011" name="Proc. Natl. Acad. Sci. U.S.A.">
        <title>Obligate biotrophy features unraveled by the genomic analysis of rust fungi.</title>
        <authorList>
            <person name="Duplessis S."/>
            <person name="Cuomo C.A."/>
            <person name="Lin Y.-C."/>
            <person name="Aerts A."/>
            <person name="Tisserant E."/>
            <person name="Veneault-Fourrey C."/>
            <person name="Joly D.L."/>
            <person name="Hacquard S."/>
            <person name="Amselem J."/>
            <person name="Cantarel B.L."/>
            <person name="Chiu R."/>
            <person name="Coutinho P.M."/>
            <person name="Feau N."/>
            <person name="Field M."/>
            <person name="Frey P."/>
            <person name="Gelhaye E."/>
            <person name="Goldberg J."/>
            <person name="Grabherr M.G."/>
            <person name="Kodira C.D."/>
            <person name="Kohler A."/>
            <person name="Kuees U."/>
            <person name="Lindquist E.A."/>
            <person name="Lucas S.M."/>
            <person name="Mago R."/>
            <person name="Mauceli E."/>
            <person name="Morin E."/>
            <person name="Murat C."/>
            <person name="Pangilinan J.L."/>
            <person name="Park R."/>
            <person name="Pearson M."/>
            <person name="Quesneville H."/>
            <person name="Rouhier N."/>
            <person name="Sakthikumar S."/>
            <person name="Salamov A.A."/>
            <person name="Schmutz J."/>
            <person name="Selles B."/>
            <person name="Shapiro H."/>
            <person name="Tanguay P."/>
            <person name="Tuskan G.A."/>
            <person name="Henrissat B."/>
            <person name="Van de Peer Y."/>
            <person name="Rouze P."/>
            <person name="Ellis J.G."/>
            <person name="Dodds P.N."/>
            <person name="Schein J.E."/>
            <person name="Zhong S."/>
            <person name="Hamelin R.C."/>
            <person name="Grigoriev I.V."/>
            <person name="Szabo L.J."/>
            <person name="Martin F."/>
        </authorList>
    </citation>
    <scope>NUCLEOTIDE SEQUENCE [LARGE SCALE GENOMIC DNA]</scope>
    <source>
        <strain evidence="3">98AG31 / pathotype 3-4-7</strain>
    </source>
</reference>
<dbReference type="AlphaFoldDB" id="F4R6A2"/>